<dbReference type="PROSITE" id="PS50914">
    <property type="entry name" value="BON"/>
    <property type="match status" value="3"/>
</dbReference>
<keyword evidence="3" id="KW-1185">Reference proteome</keyword>
<dbReference type="GO" id="GO:0008483">
    <property type="term" value="F:transaminase activity"/>
    <property type="evidence" value="ECO:0007669"/>
    <property type="project" value="UniProtKB-KW"/>
</dbReference>
<keyword evidence="2" id="KW-0808">Transferase</keyword>
<dbReference type="Proteomes" id="UP000301751">
    <property type="component" value="Unassembled WGS sequence"/>
</dbReference>
<dbReference type="OrthoDB" id="870892at2"/>
<gene>
    <name evidence="2" type="ORF">AQPW35_09010</name>
</gene>
<feature type="domain" description="BON" evidence="1">
    <location>
        <begin position="3"/>
        <end position="71"/>
    </location>
</feature>
<evidence type="ECO:0000259" key="1">
    <source>
        <dbReference type="PROSITE" id="PS50914"/>
    </source>
</evidence>
<feature type="domain" description="BON" evidence="1">
    <location>
        <begin position="78"/>
        <end position="146"/>
    </location>
</feature>
<dbReference type="InterPro" id="IPR051686">
    <property type="entry name" value="Lipoprotein_DolP"/>
</dbReference>
<dbReference type="EMBL" id="BJCL01000002">
    <property type="protein sequence ID" value="GCL61820.1"/>
    <property type="molecule type" value="Genomic_DNA"/>
</dbReference>
<evidence type="ECO:0000313" key="2">
    <source>
        <dbReference type="EMBL" id="GCL61820.1"/>
    </source>
</evidence>
<dbReference type="PANTHER" id="PTHR34606:SF4">
    <property type="entry name" value="OUTER MEMBRANE LIPOPROTEIN DOLP"/>
    <property type="match status" value="1"/>
</dbReference>
<evidence type="ECO:0000313" key="3">
    <source>
        <dbReference type="Proteomes" id="UP000301751"/>
    </source>
</evidence>
<comment type="caution">
    <text evidence="2">The sequence shown here is derived from an EMBL/GenBank/DDBJ whole genome shotgun (WGS) entry which is preliminary data.</text>
</comment>
<dbReference type="Gene3D" id="3.30.1340.30">
    <property type="match status" value="3"/>
</dbReference>
<proteinExistence type="predicted"/>
<organism evidence="2 3">
    <name type="scientific">Pseudaquabacterium pictum</name>
    <dbReference type="NCBI Taxonomy" id="2315236"/>
    <lineage>
        <taxon>Bacteria</taxon>
        <taxon>Pseudomonadati</taxon>
        <taxon>Pseudomonadota</taxon>
        <taxon>Betaproteobacteria</taxon>
        <taxon>Burkholderiales</taxon>
        <taxon>Sphaerotilaceae</taxon>
        <taxon>Pseudaquabacterium</taxon>
    </lineage>
</organism>
<accession>A0A480AM47</accession>
<dbReference type="InterPro" id="IPR007055">
    <property type="entry name" value="BON_dom"/>
</dbReference>
<dbReference type="AlphaFoldDB" id="A0A480AM47"/>
<dbReference type="RefSeq" id="WP_137731587.1">
    <property type="nucleotide sequence ID" value="NZ_BJCL01000002.1"/>
</dbReference>
<feature type="domain" description="BON" evidence="1">
    <location>
        <begin position="153"/>
        <end position="219"/>
    </location>
</feature>
<keyword evidence="2" id="KW-0032">Aminotransferase</keyword>
<reference evidence="3" key="1">
    <citation type="submission" date="2019-03" db="EMBL/GenBank/DDBJ databases">
        <title>Aquabacterium pictum sp.nov., the first bacteriochlorophyll a-containing freshwater bacterium in the genus Aquabacterium of the class Betaproteobacteria.</title>
        <authorList>
            <person name="Hirose S."/>
            <person name="Tank M."/>
            <person name="Hara E."/>
            <person name="Tamaki H."/>
            <person name="Takaichi S."/>
            <person name="Haruta S."/>
            <person name="Hanada S."/>
        </authorList>
    </citation>
    <scope>NUCLEOTIDE SEQUENCE [LARGE SCALE GENOMIC DNA]</scope>
    <source>
        <strain evidence="3">W35</strain>
    </source>
</reference>
<dbReference type="Pfam" id="PF04972">
    <property type="entry name" value="BON"/>
    <property type="match status" value="3"/>
</dbReference>
<sequence>MKTDAQLAQDVTDELEWEPALQAGPIRVQARAGVVTLSGELPNPAERWIAERAARRVAGVQQLALALTVRPPASGPRADSDIAHDARNVLAWLVGPPVPTVQVAVLRGCITLGGQVAWPWQKPVILDAMRLLPGVQGLTDAMRVLPGPPLSAPPPPDSRPIEAALRRRIASGPLRVLVEGSGVTLCGQIRTPAERALAHHAAWGTPGVRAVHDRLQLIG</sequence>
<dbReference type="PANTHER" id="PTHR34606">
    <property type="entry name" value="BON DOMAIN-CONTAINING PROTEIN"/>
    <property type="match status" value="1"/>
</dbReference>
<name>A0A480AM47_9BURK</name>
<protein>
    <submittedName>
        <fullName evidence="2">Ornithine aminotransferase</fullName>
    </submittedName>
</protein>